<dbReference type="PANTHER" id="PTHR43581">
    <property type="entry name" value="ATP/GTP PHOSPHATASE"/>
    <property type="match status" value="1"/>
</dbReference>
<reference evidence="4 5" key="1">
    <citation type="journal article" date="2011" name="PLoS Pathog.">
        <title>Dynamic evolution of pathogenicity revealed by sequencing and comparative genomics of 19 Pseudomonas syringae isolates.</title>
        <authorList>
            <person name="Baltrus D.A."/>
            <person name="Nishimura M.T."/>
            <person name="Romanchuk A."/>
            <person name="Chang J.H."/>
            <person name="Mukhtar M.S."/>
            <person name="Cherkis K."/>
            <person name="Roach J."/>
            <person name="Grant S.R."/>
            <person name="Jones C.D."/>
            <person name="Dangl J.L."/>
        </authorList>
    </citation>
    <scope>NUCLEOTIDE SEQUENCE [LARGE SCALE GENOMIC DNA]</scope>
    <source>
        <strain evidence="4 5">301020</strain>
    </source>
</reference>
<dbReference type="GO" id="GO:0004519">
    <property type="term" value="F:endonuclease activity"/>
    <property type="evidence" value="ECO:0007669"/>
    <property type="project" value="UniProtKB-KW"/>
</dbReference>
<dbReference type="InterPro" id="IPR041685">
    <property type="entry name" value="AAA_GajA/Old/RecF-like"/>
</dbReference>
<keyword evidence="4" id="KW-0255">Endonuclease</keyword>
<evidence type="ECO:0000259" key="3">
    <source>
        <dbReference type="Pfam" id="PF20469"/>
    </source>
</evidence>
<dbReference type="InterPro" id="IPR027417">
    <property type="entry name" value="P-loop_NTPase"/>
</dbReference>
<dbReference type="Pfam" id="PF13175">
    <property type="entry name" value="AAA_15"/>
    <property type="match status" value="2"/>
</dbReference>
<name>A0A656GFD6_PSEA0</name>
<feature type="domain" description="Endonuclease GajA/Old nuclease/RecF-like AAA" evidence="2">
    <location>
        <begin position="281"/>
        <end position="348"/>
    </location>
</feature>
<dbReference type="EMBL" id="AEAG01000967">
    <property type="protein sequence ID" value="EGH24458.1"/>
    <property type="molecule type" value="Genomic_DNA"/>
</dbReference>
<dbReference type="SUPFAM" id="SSF52540">
    <property type="entry name" value="P-loop containing nucleoside triphosphate hydrolases"/>
    <property type="match status" value="1"/>
</dbReference>
<dbReference type="InterPro" id="IPR051396">
    <property type="entry name" value="Bact_Antivir_Def_Nuclease"/>
</dbReference>
<dbReference type="InterPro" id="IPR034139">
    <property type="entry name" value="TOPRIM_OLD"/>
</dbReference>
<organism evidence="4 5">
    <name type="scientific">Pseudomonas amygdali pv. mori str. 301020</name>
    <dbReference type="NCBI Taxonomy" id="629261"/>
    <lineage>
        <taxon>Bacteria</taxon>
        <taxon>Pseudomonadati</taxon>
        <taxon>Pseudomonadota</taxon>
        <taxon>Gammaproteobacteria</taxon>
        <taxon>Pseudomonadales</taxon>
        <taxon>Pseudomonadaceae</taxon>
        <taxon>Pseudomonas</taxon>
        <taxon>Pseudomonas amygdali</taxon>
    </lineage>
</organism>
<feature type="region of interest" description="Disordered" evidence="1">
    <location>
        <begin position="584"/>
        <end position="626"/>
    </location>
</feature>
<evidence type="ECO:0000256" key="1">
    <source>
        <dbReference type="SAM" id="MobiDB-lite"/>
    </source>
</evidence>
<feature type="compositionally biased region" description="Pro residues" evidence="1">
    <location>
        <begin position="584"/>
        <end position="602"/>
    </location>
</feature>
<keyword evidence="4" id="KW-0540">Nuclease</keyword>
<evidence type="ECO:0000259" key="2">
    <source>
        <dbReference type="Pfam" id="PF13175"/>
    </source>
</evidence>
<comment type="caution">
    <text evidence="4">The sequence shown here is derived from an EMBL/GenBank/DDBJ whole genome shotgun (WGS) entry which is preliminary data.</text>
</comment>
<protein>
    <submittedName>
        <fullName evidence="4">ATP-dependent endonuclease family protein</fullName>
    </submittedName>
</protein>
<feature type="domain" description="OLD protein-like TOPRIM" evidence="3">
    <location>
        <begin position="395"/>
        <end position="465"/>
    </location>
</feature>
<proteinExistence type="predicted"/>
<evidence type="ECO:0000313" key="4">
    <source>
        <dbReference type="EMBL" id="EGH24458.1"/>
    </source>
</evidence>
<dbReference type="Proteomes" id="UP000003465">
    <property type="component" value="Unassembled WGS sequence"/>
</dbReference>
<dbReference type="PANTHER" id="PTHR43581:SF4">
    <property type="entry name" value="ATP_GTP PHOSPHATASE"/>
    <property type="match status" value="1"/>
</dbReference>
<keyword evidence="4" id="KW-0378">Hydrolase</keyword>
<accession>A0A656GFD6</accession>
<feature type="domain" description="Endonuclease GajA/Old nuclease/RecF-like AAA" evidence="2">
    <location>
        <begin position="1"/>
        <end position="61"/>
    </location>
</feature>
<dbReference type="Gene3D" id="3.40.50.300">
    <property type="entry name" value="P-loop containing nucleotide triphosphate hydrolases"/>
    <property type="match status" value="2"/>
</dbReference>
<gene>
    <name evidence="4" type="ORF">PSYMO_24588</name>
</gene>
<dbReference type="Pfam" id="PF20469">
    <property type="entry name" value="OLD-like_TOPRIM"/>
    <property type="match status" value="1"/>
</dbReference>
<dbReference type="AlphaFoldDB" id="A0A656GFD6"/>
<sequence>MHLVRVRVQNFRGIAYGEVHLNGHTAFIGDNNAGKSTLLEAVDLVLGPERLSRRPVIDEHDFYAGTYVDPDKNEVVPIQIEVVVAGLSDEQLRHFRDHIEWWDSQAKTLLVGAPPEGTDAPHVGAAIRVFFNGWYDVEEDDFAGDTFYATPEMPDGSYLRFSAPDKRKCGFLYLRTLRTGARALSLERGSLLDVILRLKETRLTMWEDLLDQLRALPVGETEDIGELLVAVQDAVRHYVPSDWAEQPHMRVSDLTRDMLRRTLTVFMGTGAKRPDGSVYSAPYQHQGTGTINTLVLALLSIIAELKQSVIFAMEEPEIALPPHTQKRIINSLRQKSAQAIFTSHSPYVLEEFDPVQVVVLKRMAGVMTGVPATYPPAVKPKAYRTEFKARFCEALLARYVLVLEGRTEFDALPAAARRLAELDPTRFKSLENLGVAIVDARGETNVAPLGAFFRSLGKIVFAVFDKQSHEALATINASVDHAYESATKGFENLVLYGVSEVALRSYAAVVVAGGDWPQHLAACTPTPATPLADLQAALSSYFSWAKGGGDAGDLLASCPTASDMPEYVRTTLAAIKNVIEPPPLPTLPPLPPQLAGVPPPPEAAAESPPLAPAYGKFQPSPPQPLA</sequence>
<evidence type="ECO:0000313" key="5">
    <source>
        <dbReference type="Proteomes" id="UP000003465"/>
    </source>
</evidence>